<protein>
    <submittedName>
        <fullName evidence="1">Uncharacterized protein</fullName>
    </submittedName>
</protein>
<evidence type="ECO:0000313" key="1">
    <source>
        <dbReference type="EMBL" id="KIJ15682.1"/>
    </source>
</evidence>
<dbReference type="AlphaFoldDB" id="A0A0C9U8J6"/>
<sequence>MIQGGPGSIDAAKNSRTIQDAFNSNSTAPSIDMYGGVATTCATLIRVFNFTD</sequence>
<proteinExistence type="predicted"/>
<reference evidence="2" key="2">
    <citation type="submission" date="2015-01" db="EMBL/GenBank/DDBJ databases">
        <title>Evolutionary Origins and Diversification of the Mycorrhizal Mutualists.</title>
        <authorList>
            <consortium name="DOE Joint Genome Institute"/>
            <consortium name="Mycorrhizal Genomics Consortium"/>
            <person name="Kohler A."/>
            <person name="Kuo A."/>
            <person name="Nagy L.G."/>
            <person name="Floudas D."/>
            <person name="Copeland A."/>
            <person name="Barry K.W."/>
            <person name="Cichocki N."/>
            <person name="Veneault-Fourrey C."/>
            <person name="LaButti K."/>
            <person name="Lindquist E.A."/>
            <person name="Lipzen A."/>
            <person name="Lundell T."/>
            <person name="Morin E."/>
            <person name="Murat C."/>
            <person name="Riley R."/>
            <person name="Ohm R."/>
            <person name="Sun H."/>
            <person name="Tunlid A."/>
            <person name="Henrissat B."/>
            <person name="Grigoriev I.V."/>
            <person name="Hibbett D.S."/>
            <person name="Martin F."/>
        </authorList>
    </citation>
    <scope>NUCLEOTIDE SEQUENCE [LARGE SCALE GENOMIC DNA]</scope>
    <source>
        <strain evidence="2">ATCC 200175</strain>
    </source>
</reference>
<keyword evidence="2" id="KW-1185">Reference proteome</keyword>
<name>A0A0C9U8J6_PAXIN</name>
<dbReference type="Proteomes" id="UP000053647">
    <property type="component" value="Unassembled WGS sequence"/>
</dbReference>
<evidence type="ECO:0000313" key="2">
    <source>
        <dbReference type="Proteomes" id="UP000053647"/>
    </source>
</evidence>
<dbReference type="EMBL" id="KN819336">
    <property type="protein sequence ID" value="KIJ15682.1"/>
    <property type="molecule type" value="Genomic_DNA"/>
</dbReference>
<accession>A0A0C9U8J6</accession>
<organism evidence="1 2">
    <name type="scientific">Paxillus involutus ATCC 200175</name>
    <dbReference type="NCBI Taxonomy" id="664439"/>
    <lineage>
        <taxon>Eukaryota</taxon>
        <taxon>Fungi</taxon>
        <taxon>Dikarya</taxon>
        <taxon>Basidiomycota</taxon>
        <taxon>Agaricomycotina</taxon>
        <taxon>Agaricomycetes</taxon>
        <taxon>Agaricomycetidae</taxon>
        <taxon>Boletales</taxon>
        <taxon>Paxilineae</taxon>
        <taxon>Paxillaceae</taxon>
        <taxon>Paxillus</taxon>
    </lineage>
</organism>
<gene>
    <name evidence="1" type="ORF">PAXINDRAFT_169106</name>
</gene>
<reference evidence="1 2" key="1">
    <citation type="submission" date="2014-06" db="EMBL/GenBank/DDBJ databases">
        <authorList>
            <consortium name="DOE Joint Genome Institute"/>
            <person name="Kuo A."/>
            <person name="Kohler A."/>
            <person name="Nagy L.G."/>
            <person name="Floudas D."/>
            <person name="Copeland A."/>
            <person name="Barry K.W."/>
            <person name="Cichocki N."/>
            <person name="Veneault-Fourrey C."/>
            <person name="LaButti K."/>
            <person name="Lindquist E.A."/>
            <person name="Lipzen A."/>
            <person name="Lundell T."/>
            <person name="Morin E."/>
            <person name="Murat C."/>
            <person name="Sun H."/>
            <person name="Tunlid A."/>
            <person name="Henrissat B."/>
            <person name="Grigoriev I.V."/>
            <person name="Hibbett D.S."/>
            <person name="Martin F."/>
            <person name="Nordberg H.P."/>
            <person name="Cantor M.N."/>
            <person name="Hua S.X."/>
        </authorList>
    </citation>
    <scope>NUCLEOTIDE SEQUENCE [LARGE SCALE GENOMIC DNA]</scope>
    <source>
        <strain evidence="1 2">ATCC 200175</strain>
    </source>
</reference>
<dbReference type="HOGENOM" id="CLU_3087854_0_0_1"/>